<evidence type="ECO:0000313" key="3">
    <source>
        <dbReference type="EMBL" id="CBL27681.1"/>
    </source>
</evidence>
<evidence type="ECO:0000256" key="1">
    <source>
        <dbReference type="ARBA" id="ARBA00022603"/>
    </source>
</evidence>
<dbReference type="Gene3D" id="3.40.50.150">
    <property type="entry name" value="Vaccinia Virus protein VP39"/>
    <property type="match status" value="1"/>
</dbReference>
<dbReference type="PANTHER" id="PTHR43619">
    <property type="entry name" value="S-ADENOSYL-L-METHIONINE-DEPENDENT METHYLTRANSFERASE YKTD-RELATED"/>
    <property type="match status" value="1"/>
</dbReference>
<dbReference type="Pfam" id="PF04072">
    <property type="entry name" value="LCM"/>
    <property type="match status" value="1"/>
</dbReference>
<name>A0AB94IVC9_9BACT</name>
<evidence type="ECO:0000313" key="4">
    <source>
        <dbReference type="Proteomes" id="UP000008957"/>
    </source>
</evidence>
<dbReference type="GO" id="GO:0032259">
    <property type="term" value="P:methylation"/>
    <property type="evidence" value="ECO:0007669"/>
    <property type="project" value="UniProtKB-KW"/>
</dbReference>
<gene>
    <name evidence="3" type="ORF">SY1_01160</name>
</gene>
<sequence length="282" mass="32887">MNESRKASAGLGFKVPISETALLTLYFKAQETQRPDRLIEDPRAVEILEKLGVDMSRFRDKKMSQVGTIIRTRRFDRETRRILADWERPVVVHLACGLDDRFLRTDSGKGVQVDLDLPDVMEVRKRFLPPSERNPQIGASMFETGWMDELLERYPEHRFAFIMEGVLMYLNGTDIEGLFQNLAQRFPGAELHFDSVSTWMVRHSKMHDSIREYGDDVRFTWGLDGLRDIEGWDPGLKFVEVEYYINQELRRWGWAVLLNLIPAMAKGAKMLRYDIRQANERA</sequence>
<evidence type="ECO:0000256" key="2">
    <source>
        <dbReference type="ARBA" id="ARBA00022679"/>
    </source>
</evidence>
<dbReference type="GO" id="GO:0008168">
    <property type="term" value="F:methyltransferase activity"/>
    <property type="evidence" value="ECO:0007669"/>
    <property type="project" value="UniProtKB-KW"/>
</dbReference>
<dbReference type="InterPro" id="IPR029063">
    <property type="entry name" value="SAM-dependent_MTases_sf"/>
</dbReference>
<reference evidence="4" key="1">
    <citation type="submission" date="2010-03" db="EMBL/GenBank/DDBJ databases">
        <title>The genome sequence of Synergistetes sp. SGP1.</title>
        <authorList>
            <consortium name="metaHIT consortium -- http://www.metahit.eu/"/>
            <person name="Pajon A."/>
            <person name="Turner K."/>
            <person name="Parkhill J."/>
            <person name="Wade W."/>
            <person name="Vartoukian S."/>
        </authorList>
    </citation>
    <scope>NUCLEOTIDE SEQUENCE [LARGE SCALE GENOMIC DNA]</scope>
    <source>
        <strain evidence="4">SGP1</strain>
    </source>
</reference>
<keyword evidence="1" id="KW-0489">Methyltransferase</keyword>
<dbReference type="InterPro" id="IPR007213">
    <property type="entry name" value="Ppm1/Ppm2/Tcmp"/>
</dbReference>
<dbReference type="Proteomes" id="UP000008957">
    <property type="component" value="Chromosome"/>
</dbReference>
<keyword evidence="4" id="KW-1185">Reference proteome</keyword>
<dbReference type="AlphaFoldDB" id="A0AB94IVC9"/>
<reference evidence="3 4" key="2">
    <citation type="submission" date="2010-03" db="EMBL/GenBank/DDBJ databases">
        <authorList>
            <person name="Pajon A."/>
        </authorList>
    </citation>
    <scope>NUCLEOTIDE SEQUENCE [LARGE SCALE GENOMIC DNA]</scope>
    <source>
        <strain evidence="3 4">SGP1</strain>
    </source>
</reference>
<keyword evidence="2" id="KW-0808">Transferase</keyword>
<dbReference type="SUPFAM" id="SSF53335">
    <property type="entry name" value="S-adenosyl-L-methionine-dependent methyltransferases"/>
    <property type="match status" value="1"/>
</dbReference>
<dbReference type="InterPro" id="IPR016874">
    <property type="entry name" value="TcmP-like"/>
</dbReference>
<organism evidence="3 4">
    <name type="scientific">Fretibacterium fastidiosum</name>
    <dbReference type="NCBI Taxonomy" id="651822"/>
    <lineage>
        <taxon>Bacteria</taxon>
        <taxon>Thermotogati</taxon>
        <taxon>Synergistota</taxon>
        <taxon>Synergistia</taxon>
        <taxon>Synergistales</taxon>
        <taxon>Aminobacteriaceae</taxon>
        <taxon>Fretibacterium</taxon>
    </lineage>
</organism>
<dbReference type="RefSeq" id="WP_015555828.1">
    <property type="nucleotide sequence ID" value="NC_021038.1"/>
</dbReference>
<dbReference type="EMBL" id="FP929056">
    <property type="protein sequence ID" value="CBL27681.1"/>
    <property type="molecule type" value="Genomic_DNA"/>
</dbReference>
<dbReference type="KEGG" id="sbr:SY1_01160"/>
<proteinExistence type="predicted"/>
<dbReference type="PANTHER" id="PTHR43619:SF2">
    <property type="entry name" value="S-ADENOSYL-L-METHIONINE-DEPENDENT METHYLTRANSFERASES SUPERFAMILY PROTEIN"/>
    <property type="match status" value="1"/>
</dbReference>
<accession>A0AB94IVC9</accession>
<dbReference type="PIRSF" id="PIRSF028177">
    <property type="entry name" value="Polyketide_synth_Omtfrase_TcmP"/>
    <property type="match status" value="1"/>
</dbReference>
<protein>
    <submittedName>
        <fullName evidence="3">O-Methyltransferase involved in polyketide biosynthesis</fullName>
    </submittedName>
</protein>